<evidence type="ECO:0000256" key="2">
    <source>
        <dbReference type="ARBA" id="ARBA00022741"/>
    </source>
</evidence>
<dbReference type="Gene3D" id="1.20.1200.10">
    <property type="entry name" value="Cobalamin adenosyltransferase-like"/>
    <property type="match status" value="1"/>
</dbReference>
<reference evidence="5" key="1">
    <citation type="submission" date="2013-08" db="EMBL/GenBank/DDBJ databases">
        <authorList>
            <person name="Mendez C."/>
            <person name="Richter M."/>
            <person name="Ferrer M."/>
            <person name="Sanchez J."/>
        </authorList>
    </citation>
    <scope>NUCLEOTIDE SEQUENCE</scope>
</reference>
<dbReference type="AlphaFoldDB" id="T1BF93"/>
<dbReference type="PANTHER" id="PTHR12213">
    <property type="entry name" value="CORRINOID ADENOSYLTRANSFERASE"/>
    <property type="match status" value="1"/>
</dbReference>
<dbReference type="EMBL" id="AUZZ01000329">
    <property type="protein sequence ID" value="EQD68472.1"/>
    <property type="molecule type" value="Genomic_DNA"/>
</dbReference>
<organism evidence="5">
    <name type="scientific">mine drainage metagenome</name>
    <dbReference type="NCBI Taxonomy" id="410659"/>
    <lineage>
        <taxon>unclassified sequences</taxon>
        <taxon>metagenomes</taxon>
        <taxon>ecological metagenomes</taxon>
    </lineage>
</organism>
<dbReference type="InterPro" id="IPR016030">
    <property type="entry name" value="CblAdoTrfase-like"/>
</dbReference>
<dbReference type="InterPro" id="IPR029499">
    <property type="entry name" value="PduO-typ"/>
</dbReference>
<dbReference type="Pfam" id="PF01923">
    <property type="entry name" value="Cob_adeno_trans"/>
    <property type="match status" value="1"/>
</dbReference>
<protein>
    <submittedName>
        <fullName evidence="5">ATP--cobalamin adenosyltransferase</fullName>
    </submittedName>
</protein>
<gene>
    <name evidence="5" type="ORF">B2A_00420</name>
</gene>
<proteinExistence type="predicted"/>
<feature type="domain" description="Cobalamin adenosyltransferase-like" evidence="4">
    <location>
        <begin position="5"/>
        <end position="168"/>
    </location>
</feature>
<sequence>MAKFYTGLGDSGDTTIGNAKLSKNSELMYAIGDVDELNSSVGLALMHIKDKGVKETLDVIQNHLFIMGAEMISYVNTAFKPKRNIDEGDVKFVEDKIEEYSKIVPDMKAFVLPRGVEGAEFLHSSRAITRRAERSVVQARSKGFNIDNEIIKYLNRLSSLLFVLALYVNKQAGFEERNPSY</sequence>
<reference evidence="5" key="2">
    <citation type="journal article" date="2014" name="ISME J.">
        <title>Microbial stratification in low pH oxic and suboxic macroscopic growths along an acid mine drainage.</title>
        <authorList>
            <person name="Mendez-Garcia C."/>
            <person name="Mesa V."/>
            <person name="Sprenger R.R."/>
            <person name="Richter M."/>
            <person name="Diez M.S."/>
            <person name="Solano J."/>
            <person name="Bargiela R."/>
            <person name="Golyshina O.V."/>
            <person name="Manteca A."/>
            <person name="Ramos J.L."/>
            <person name="Gallego J.R."/>
            <person name="Llorente I."/>
            <person name="Martins Dos Santos V.A."/>
            <person name="Jensen O.N."/>
            <person name="Pelaez A.I."/>
            <person name="Sanchez J."/>
            <person name="Ferrer M."/>
        </authorList>
    </citation>
    <scope>NUCLEOTIDE SEQUENCE</scope>
</reference>
<keyword evidence="2" id="KW-0547">Nucleotide-binding</keyword>
<keyword evidence="3" id="KW-0067">ATP-binding</keyword>
<dbReference type="PANTHER" id="PTHR12213:SF0">
    <property type="entry name" value="CORRINOID ADENOSYLTRANSFERASE MMAB"/>
    <property type="match status" value="1"/>
</dbReference>
<evidence type="ECO:0000259" key="4">
    <source>
        <dbReference type="Pfam" id="PF01923"/>
    </source>
</evidence>
<evidence type="ECO:0000256" key="3">
    <source>
        <dbReference type="ARBA" id="ARBA00022840"/>
    </source>
</evidence>
<keyword evidence="1 5" id="KW-0808">Transferase</keyword>
<accession>T1BF93</accession>
<dbReference type="SUPFAM" id="SSF89028">
    <property type="entry name" value="Cobalamin adenosyltransferase-like"/>
    <property type="match status" value="1"/>
</dbReference>
<comment type="caution">
    <text evidence="5">The sequence shown here is derived from an EMBL/GenBank/DDBJ whole genome shotgun (WGS) entry which is preliminary data.</text>
</comment>
<dbReference type="NCBIfam" id="TIGR00636">
    <property type="entry name" value="PduO_Nterm"/>
    <property type="match status" value="1"/>
</dbReference>
<dbReference type="GO" id="GO:0005524">
    <property type="term" value="F:ATP binding"/>
    <property type="evidence" value="ECO:0007669"/>
    <property type="project" value="UniProtKB-KW"/>
</dbReference>
<name>T1BF93_9ZZZZ</name>
<evidence type="ECO:0000313" key="5">
    <source>
        <dbReference type="EMBL" id="EQD68472.1"/>
    </source>
</evidence>
<evidence type="ECO:0000256" key="1">
    <source>
        <dbReference type="ARBA" id="ARBA00022679"/>
    </source>
</evidence>
<dbReference type="InterPro" id="IPR036451">
    <property type="entry name" value="CblAdoTrfase-like_sf"/>
</dbReference>
<dbReference type="GO" id="GO:0008817">
    <property type="term" value="F:corrinoid adenosyltransferase activity"/>
    <property type="evidence" value="ECO:0007669"/>
    <property type="project" value="TreeGrafter"/>
</dbReference>